<name>A0A9P1GPT2_9DINO</name>
<evidence type="ECO:0000313" key="3">
    <source>
        <dbReference type="Proteomes" id="UP001152797"/>
    </source>
</evidence>
<keyword evidence="3" id="KW-1185">Reference proteome</keyword>
<dbReference type="Proteomes" id="UP001152797">
    <property type="component" value="Unassembled WGS sequence"/>
</dbReference>
<gene>
    <name evidence="1" type="ORF">C1SCF055_LOCUS43419</name>
</gene>
<accession>A0A9P1GPT2</accession>
<sequence length="108" mass="11434">MIIAISRIKAIPGIVVIPRIAVMKVIEVTRTRIPRDTPPIIIIPHDCGKLPGGMTAGCIGKLPGGNSALAGHLGSCDMRVLPKRLRFKASASCSQFLKTSCNEDTPSS</sequence>
<reference evidence="2" key="2">
    <citation type="submission" date="2024-04" db="EMBL/GenBank/DDBJ databases">
        <authorList>
            <person name="Chen Y."/>
            <person name="Shah S."/>
            <person name="Dougan E. K."/>
            <person name="Thang M."/>
            <person name="Chan C."/>
        </authorList>
    </citation>
    <scope>NUCLEOTIDE SEQUENCE [LARGE SCALE GENOMIC DNA]</scope>
</reference>
<protein>
    <submittedName>
        <fullName evidence="1">Uncharacterized protein</fullName>
    </submittedName>
</protein>
<organism evidence="1">
    <name type="scientific">Cladocopium goreaui</name>
    <dbReference type="NCBI Taxonomy" id="2562237"/>
    <lineage>
        <taxon>Eukaryota</taxon>
        <taxon>Sar</taxon>
        <taxon>Alveolata</taxon>
        <taxon>Dinophyceae</taxon>
        <taxon>Suessiales</taxon>
        <taxon>Symbiodiniaceae</taxon>
        <taxon>Cladocopium</taxon>
    </lineage>
</organism>
<dbReference type="AlphaFoldDB" id="A0A9P1GPT2"/>
<dbReference type="EMBL" id="CAMXCT030006719">
    <property type="protein sequence ID" value="CAL4806198.1"/>
    <property type="molecule type" value="Genomic_DNA"/>
</dbReference>
<evidence type="ECO:0000313" key="1">
    <source>
        <dbReference type="EMBL" id="CAI4018886.1"/>
    </source>
</evidence>
<evidence type="ECO:0000313" key="2">
    <source>
        <dbReference type="EMBL" id="CAL1172261.1"/>
    </source>
</evidence>
<comment type="caution">
    <text evidence="1">The sequence shown here is derived from an EMBL/GenBank/DDBJ whole genome shotgun (WGS) entry which is preliminary data.</text>
</comment>
<dbReference type="EMBL" id="CAMXCT020006719">
    <property type="protein sequence ID" value="CAL1172261.1"/>
    <property type="molecule type" value="Genomic_DNA"/>
</dbReference>
<dbReference type="EMBL" id="CAMXCT010006719">
    <property type="protein sequence ID" value="CAI4018886.1"/>
    <property type="molecule type" value="Genomic_DNA"/>
</dbReference>
<reference evidence="1" key="1">
    <citation type="submission" date="2022-10" db="EMBL/GenBank/DDBJ databases">
        <authorList>
            <person name="Chen Y."/>
            <person name="Dougan E. K."/>
            <person name="Chan C."/>
            <person name="Rhodes N."/>
            <person name="Thang M."/>
        </authorList>
    </citation>
    <scope>NUCLEOTIDE SEQUENCE</scope>
</reference>
<proteinExistence type="predicted"/>